<protein>
    <recommendedName>
        <fullName evidence="3">PHP domain protein</fullName>
    </recommendedName>
</protein>
<keyword evidence="2" id="KW-1185">Reference proteome</keyword>
<dbReference type="AlphaFoldDB" id="E6VWS5"/>
<dbReference type="eggNOG" id="ENOG5032CIM">
    <property type="taxonomic scope" value="Bacteria"/>
</dbReference>
<proteinExistence type="predicted"/>
<evidence type="ECO:0008006" key="3">
    <source>
        <dbReference type="Google" id="ProtNLM"/>
    </source>
</evidence>
<dbReference type="SUPFAM" id="SSF89550">
    <property type="entry name" value="PHP domain-like"/>
    <property type="match status" value="1"/>
</dbReference>
<sequence length="356" mass="39418">MIISAGIRISRSMVRPARGGPAHSLDKAPGVATWFSTRRPWNGWPLPALVIPKGNPKNTLPMLTFDLHFHANIHRMPARSKALRLGKIKWYLGEYGLDYLASTEHSYKKPLEAYQRLAETAADLKTVIIPGVESVSAEGIDIIFLYDSEDHLRWGLDQFRTFGWSVRDVARIAADTGALSIVPHPFHLGRTSAGNVLSRRGYSQLLGMTDYVEIHNGSALTFDSRLAGSRAGQLFEKTQLRLDRTIDLPMEDRGDGLGWAVSSDAHYPGEQYIVGCTEIPMAGAEAPLDFLRRRIRFAPYALTQPSEVNSVNSLRLLRSLQGVLKEGLVKRCLRTSEQTRAAAIAVGLTYSVLPTL</sequence>
<dbReference type="KEGG" id="das:Daes_2691"/>
<name>E6VWS5_PSEA9</name>
<dbReference type="Proteomes" id="UP000002191">
    <property type="component" value="Chromosome"/>
</dbReference>
<dbReference type="HOGENOM" id="CLU_777839_0_0_7"/>
<dbReference type="InterPro" id="IPR016195">
    <property type="entry name" value="Pol/histidinol_Pase-like"/>
</dbReference>
<reference evidence="1 2" key="2">
    <citation type="journal article" date="2014" name="Genome Announc.">
        <title>Complete Genome Sequence of the Subsurface, Mesophilic Sulfate-Reducing Bacterium Desulfovibrio aespoeensis Aspo-2.</title>
        <authorList>
            <person name="Pedersen K."/>
            <person name="Bengtsson A."/>
            <person name="Edlund J."/>
            <person name="Rabe L."/>
            <person name="Hazen T."/>
            <person name="Chakraborty R."/>
            <person name="Goodwin L."/>
            <person name="Shapiro N."/>
        </authorList>
    </citation>
    <scope>NUCLEOTIDE SEQUENCE [LARGE SCALE GENOMIC DNA]</scope>
    <source>
        <strain evidence="2">ATCC 700646 / DSM 10631 / Aspo-2</strain>
    </source>
</reference>
<dbReference type="EMBL" id="CP002431">
    <property type="protein sequence ID" value="ADU63687.1"/>
    <property type="molecule type" value="Genomic_DNA"/>
</dbReference>
<dbReference type="STRING" id="643562.Daes_2691"/>
<accession>E6VWS5</accession>
<reference evidence="2" key="1">
    <citation type="submission" date="2010-12" db="EMBL/GenBank/DDBJ databases">
        <title>Complete sequence of Desulfovibrio aespoeensis Aspo-2.</title>
        <authorList>
            <consortium name="US DOE Joint Genome Institute"/>
            <person name="Lucas S."/>
            <person name="Copeland A."/>
            <person name="Lapidus A."/>
            <person name="Cheng J.-F."/>
            <person name="Goodwin L."/>
            <person name="Pitluck S."/>
            <person name="Chertkov O."/>
            <person name="Misra M."/>
            <person name="Detter J.C."/>
            <person name="Han C."/>
            <person name="Tapia R."/>
            <person name="Land M."/>
            <person name="Hauser L."/>
            <person name="Kyrpides N."/>
            <person name="Ivanova N."/>
            <person name="Ovchinnikova G."/>
            <person name="Pedersen K."/>
            <person name="Jagevall S."/>
            <person name="Hazen T."/>
            <person name="Woyke T."/>
        </authorList>
    </citation>
    <scope>NUCLEOTIDE SEQUENCE [LARGE SCALE GENOMIC DNA]</scope>
    <source>
        <strain evidence="2">ATCC 700646 / DSM 10631 / Aspo-2</strain>
    </source>
</reference>
<evidence type="ECO:0000313" key="1">
    <source>
        <dbReference type="EMBL" id="ADU63687.1"/>
    </source>
</evidence>
<organism evidence="1 2">
    <name type="scientific">Pseudodesulfovibrio aespoeensis (strain ATCC 700646 / DSM 10631 / Aspo-2)</name>
    <name type="common">Desulfovibrio aespoeensis</name>
    <dbReference type="NCBI Taxonomy" id="643562"/>
    <lineage>
        <taxon>Bacteria</taxon>
        <taxon>Pseudomonadati</taxon>
        <taxon>Thermodesulfobacteriota</taxon>
        <taxon>Desulfovibrionia</taxon>
        <taxon>Desulfovibrionales</taxon>
        <taxon>Desulfovibrionaceae</taxon>
    </lineage>
</organism>
<evidence type="ECO:0000313" key="2">
    <source>
        <dbReference type="Proteomes" id="UP000002191"/>
    </source>
</evidence>
<gene>
    <name evidence="1" type="ordered locus">Daes_2691</name>
</gene>
<dbReference type="Gene3D" id="3.20.20.140">
    <property type="entry name" value="Metal-dependent hydrolases"/>
    <property type="match status" value="1"/>
</dbReference>